<gene>
    <name evidence="3" type="ORF">GCM10011335_45300</name>
</gene>
<feature type="chain" id="PRO_5037737509" description="Protein NnrT" evidence="2">
    <location>
        <begin position="19"/>
        <end position="58"/>
    </location>
</feature>
<reference evidence="3" key="1">
    <citation type="journal article" date="2014" name="Int. J. Syst. Evol. Microbiol.">
        <title>Complete genome sequence of Corynebacterium casei LMG S-19264T (=DSM 44701T), isolated from a smear-ripened cheese.</title>
        <authorList>
            <consortium name="US DOE Joint Genome Institute (JGI-PGF)"/>
            <person name="Walter F."/>
            <person name="Albersmeier A."/>
            <person name="Kalinowski J."/>
            <person name="Ruckert C."/>
        </authorList>
    </citation>
    <scope>NUCLEOTIDE SEQUENCE</scope>
    <source>
        <strain evidence="3">CGMCC 1.15493</strain>
    </source>
</reference>
<keyword evidence="2" id="KW-0732">Signal</keyword>
<dbReference type="AlphaFoldDB" id="A0A916YAB4"/>
<keyword evidence="1" id="KW-0812">Transmembrane</keyword>
<sequence length="58" mass="6413">MRLPLCLAFLFTPAVAVAEAFQRPVPQPQTAEAELSYLVASILMLVSLVAVQWLVSRR</sequence>
<keyword evidence="1" id="KW-1133">Transmembrane helix</keyword>
<evidence type="ECO:0000256" key="2">
    <source>
        <dbReference type="SAM" id="SignalP"/>
    </source>
</evidence>
<name>A0A916YAB4_9HYPH</name>
<dbReference type="EMBL" id="BMJJ01000014">
    <property type="protein sequence ID" value="GGD37478.1"/>
    <property type="molecule type" value="Genomic_DNA"/>
</dbReference>
<keyword evidence="1" id="KW-0472">Membrane</keyword>
<protein>
    <recommendedName>
        <fullName evidence="5">Protein NnrT</fullName>
    </recommendedName>
</protein>
<proteinExistence type="predicted"/>
<reference evidence="3" key="2">
    <citation type="submission" date="2020-09" db="EMBL/GenBank/DDBJ databases">
        <authorList>
            <person name="Sun Q."/>
            <person name="Zhou Y."/>
        </authorList>
    </citation>
    <scope>NUCLEOTIDE SEQUENCE</scope>
    <source>
        <strain evidence="3">CGMCC 1.15493</strain>
    </source>
</reference>
<evidence type="ECO:0000313" key="3">
    <source>
        <dbReference type="EMBL" id="GGD37478.1"/>
    </source>
</evidence>
<keyword evidence="4" id="KW-1185">Reference proteome</keyword>
<evidence type="ECO:0000313" key="4">
    <source>
        <dbReference type="Proteomes" id="UP000613160"/>
    </source>
</evidence>
<dbReference type="Proteomes" id="UP000613160">
    <property type="component" value="Unassembled WGS sequence"/>
</dbReference>
<evidence type="ECO:0000256" key="1">
    <source>
        <dbReference type="SAM" id="Phobius"/>
    </source>
</evidence>
<comment type="caution">
    <text evidence="3">The sequence shown here is derived from an EMBL/GenBank/DDBJ whole genome shotgun (WGS) entry which is preliminary data.</text>
</comment>
<accession>A0A916YAB4</accession>
<feature type="transmembrane region" description="Helical" evidence="1">
    <location>
        <begin position="36"/>
        <end position="55"/>
    </location>
</feature>
<feature type="signal peptide" evidence="2">
    <location>
        <begin position="1"/>
        <end position="18"/>
    </location>
</feature>
<dbReference type="RefSeq" id="WP_188854732.1">
    <property type="nucleotide sequence ID" value="NZ_BMJJ01000014.1"/>
</dbReference>
<organism evidence="3 4">
    <name type="scientific">Aureimonas glaciei</name>
    <dbReference type="NCBI Taxonomy" id="1776957"/>
    <lineage>
        <taxon>Bacteria</taxon>
        <taxon>Pseudomonadati</taxon>
        <taxon>Pseudomonadota</taxon>
        <taxon>Alphaproteobacteria</taxon>
        <taxon>Hyphomicrobiales</taxon>
        <taxon>Aurantimonadaceae</taxon>
        <taxon>Aureimonas</taxon>
    </lineage>
</organism>
<evidence type="ECO:0008006" key="5">
    <source>
        <dbReference type="Google" id="ProtNLM"/>
    </source>
</evidence>